<dbReference type="Proteomes" id="UP001055940">
    <property type="component" value="Chromosome"/>
</dbReference>
<dbReference type="Gene3D" id="3.90.180.10">
    <property type="entry name" value="Medium-chain alcohol dehydrogenases, catalytic domain"/>
    <property type="match status" value="1"/>
</dbReference>
<evidence type="ECO:0000313" key="3">
    <source>
        <dbReference type="Proteomes" id="UP001055940"/>
    </source>
</evidence>
<reference evidence="2" key="1">
    <citation type="submission" date="2022-06" db="EMBL/GenBank/DDBJ databases">
        <authorList>
            <person name="Ping M."/>
        </authorList>
    </citation>
    <scope>NUCLEOTIDE SEQUENCE</scope>
    <source>
        <strain evidence="2">JCM11759T</strain>
    </source>
</reference>
<feature type="domain" description="Enoyl reductase (ER)" evidence="1">
    <location>
        <begin position="10"/>
        <end position="313"/>
    </location>
</feature>
<dbReference type="SMART" id="SM00829">
    <property type="entry name" value="PKS_ER"/>
    <property type="match status" value="1"/>
</dbReference>
<dbReference type="InterPro" id="IPR052733">
    <property type="entry name" value="Chloroplast_QOR"/>
</dbReference>
<dbReference type="InterPro" id="IPR011032">
    <property type="entry name" value="GroES-like_sf"/>
</dbReference>
<dbReference type="PANTHER" id="PTHR44013">
    <property type="entry name" value="ZINC-TYPE ALCOHOL DEHYDROGENASE-LIKE PROTEIN C16A3.02C"/>
    <property type="match status" value="1"/>
</dbReference>
<keyword evidence="3" id="KW-1185">Reference proteome</keyword>
<dbReference type="Gene3D" id="3.40.50.720">
    <property type="entry name" value="NAD(P)-binding Rossmann-like Domain"/>
    <property type="match status" value="1"/>
</dbReference>
<dbReference type="Pfam" id="PF13602">
    <property type="entry name" value="ADH_zinc_N_2"/>
    <property type="match status" value="1"/>
</dbReference>
<evidence type="ECO:0000259" key="1">
    <source>
        <dbReference type="SMART" id="SM00829"/>
    </source>
</evidence>
<dbReference type="CDD" id="cd08267">
    <property type="entry name" value="MDR1"/>
    <property type="match status" value="1"/>
</dbReference>
<dbReference type="InterPro" id="IPR013154">
    <property type="entry name" value="ADH-like_N"/>
</dbReference>
<dbReference type="InterPro" id="IPR036291">
    <property type="entry name" value="NAD(P)-bd_dom_sf"/>
</dbReference>
<evidence type="ECO:0000313" key="2">
    <source>
        <dbReference type="EMBL" id="USY22326.1"/>
    </source>
</evidence>
<proteinExistence type="predicted"/>
<name>A0ABY5DEZ5_9ACTN</name>
<organism evidence="2 3">
    <name type="scientific">Nocardiopsis exhalans</name>
    <dbReference type="NCBI Taxonomy" id="163604"/>
    <lineage>
        <taxon>Bacteria</taxon>
        <taxon>Bacillati</taxon>
        <taxon>Actinomycetota</taxon>
        <taxon>Actinomycetes</taxon>
        <taxon>Streptosporangiales</taxon>
        <taxon>Nocardiopsidaceae</taxon>
        <taxon>Nocardiopsis</taxon>
    </lineage>
</organism>
<dbReference type="SUPFAM" id="SSF51735">
    <property type="entry name" value="NAD(P)-binding Rossmann-fold domains"/>
    <property type="match status" value="1"/>
</dbReference>
<dbReference type="PANTHER" id="PTHR44013:SF1">
    <property type="entry name" value="ZINC-TYPE ALCOHOL DEHYDROGENASE-LIKE PROTEIN C16A3.02C"/>
    <property type="match status" value="1"/>
</dbReference>
<dbReference type="Pfam" id="PF08240">
    <property type="entry name" value="ADH_N"/>
    <property type="match status" value="1"/>
</dbReference>
<sequence length="315" mass="32423">MKAAIVERYGAPDVVRLVESPTPEPRAGQVRVRVAVTAVTAGDARIRGARFPKGFGPLARLMFGVRGPRRKVLGNVFSGTVDAVGAGVTDLSPGDEVCGMTGPGMGAHAEYVVVAAARAVPKPAGVSHEDAAGVLFGGTTALFFLRDKAALEPGASVLVNGASGAVGTNAVQLARHFGARVTGVTSTPNLALVTELGAEHTVDYTSTDLASLTERFDVVLDTVGNLSPASGRGLLNGGGVLLLAAAGLWEMIRARGNVRVGAAPERPEDFALLLGLVAEGHLTPVTDRIDPIEEIAQAYRRADSGRKVGNALIRP</sequence>
<dbReference type="SUPFAM" id="SSF50129">
    <property type="entry name" value="GroES-like"/>
    <property type="match status" value="1"/>
</dbReference>
<protein>
    <submittedName>
        <fullName evidence="2">NAD(P)-dependent alcohol dehydrogenase</fullName>
    </submittedName>
</protein>
<accession>A0ABY5DEZ5</accession>
<dbReference type="EMBL" id="CP099837">
    <property type="protein sequence ID" value="USY22326.1"/>
    <property type="molecule type" value="Genomic_DNA"/>
</dbReference>
<dbReference type="InterPro" id="IPR020843">
    <property type="entry name" value="ER"/>
</dbReference>
<dbReference type="RefSeq" id="WP_254421111.1">
    <property type="nucleotide sequence ID" value="NZ_BAAAJB010000046.1"/>
</dbReference>
<gene>
    <name evidence="2" type="ORF">NE857_12375</name>
</gene>